<dbReference type="Pfam" id="PF20117">
    <property type="entry name" value="DUF6507"/>
    <property type="match status" value="1"/>
</dbReference>
<dbReference type="EMBL" id="JAGEPF010000043">
    <property type="protein sequence ID" value="MBO2465252.1"/>
    <property type="molecule type" value="Genomic_DNA"/>
</dbReference>
<keyword evidence="3" id="KW-1185">Reference proteome</keyword>
<name>A0ABS3S8C3_9ACTN</name>
<feature type="region of interest" description="Disordered" evidence="1">
    <location>
        <begin position="96"/>
        <end position="122"/>
    </location>
</feature>
<dbReference type="Proteomes" id="UP000680206">
    <property type="component" value="Unassembled WGS sequence"/>
</dbReference>
<reference evidence="2 3" key="1">
    <citation type="submission" date="2021-03" db="EMBL/GenBank/DDBJ databases">
        <title>Actinomadura violae sp. nov., isolated from lichen in Thailand.</title>
        <authorList>
            <person name="Kanchanasin P."/>
            <person name="Saeng-In P."/>
            <person name="Phongsopitanun W."/>
            <person name="Yuki M."/>
            <person name="Kudo T."/>
            <person name="Ohkuma M."/>
            <person name="Tanasupawat S."/>
        </authorList>
    </citation>
    <scope>NUCLEOTIDE SEQUENCE [LARGE SCALE GENOMIC DNA]</scope>
    <source>
        <strain evidence="2 3">LCR2-06</strain>
    </source>
</reference>
<organism evidence="2 3">
    <name type="scientific">Actinomadura violacea</name>
    <dbReference type="NCBI Taxonomy" id="2819934"/>
    <lineage>
        <taxon>Bacteria</taxon>
        <taxon>Bacillati</taxon>
        <taxon>Actinomycetota</taxon>
        <taxon>Actinomycetes</taxon>
        <taxon>Streptosporangiales</taxon>
        <taxon>Thermomonosporaceae</taxon>
        <taxon>Actinomadura</taxon>
    </lineage>
</organism>
<comment type="caution">
    <text evidence="2">The sequence shown here is derived from an EMBL/GenBank/DDBJ whole genome shotgun (WGS) entry which is preliminary data.</text>
</comment>
<evidence type="ECO:0000313" key="2">
    <source>
        <dbReference type="EMBL" id="MBO2465252.1"/>
    </source>
</evidence>
<proteinExistence type="predicted"/>
<feature type="compositionally biased region" description="Low complexity" evidence="1">
    <location>
        <begin position="102"/>
        <end position="112"/>
    </location>
</feature>
<protein>
    <recommendedName>
        <fullName evidence="4">PE domain-containing protein</fullName>
    </recommendedName>
</protein>
<dbReference type="RefSeq" id="WP_208252100.1">
    <property type="nucleotide sequence ID" value="NZ_JAGEPF010000043.1"/>
</dbReference>
<dbReference type="InterPro" id="IPR045436">
    <property type="entry name" value="DUF6507"/>
</dbReference>
<evidence type="ECO:0000256" key="1">
    <source>
        <dbReference type="SAM" id="MobiDB-lite"/>
    </source>
</evidence>
<evidence type="ECO:0008006" key="4">
    <source>
        <dbReference type="Google" id="ProtNLM"/>
    </source>
</evidence>
<sequence length="122" mass="13237">MTAYKIDLPGVLGELTKVQGAVEPLWDARKAYFQHLADAASGSHSDIVTGALERFGEATARRWNGAAVRVNRALGQTAKAARFYDLADHEMGERARAHARRAAAAQRKATLAPKPSEVEPKK</sequence>
<evidence type="ECO:0000313" key="3">
    <source>
        <dbReference type="Proteomes" id="UP000680206"/>
    </source>
</evidence>
<accession>A0ABS3S8C3</accession>
<gene>
    <name evidence="2" type="ORF">J4709_47595</name>
</gene>